<keyword evidence="5" id="KW-1185">Reference proteome</keyword>
<keyword evidence="1" id="KW-0812">Transmembrane</keyword>
<reference evidence="2 5" key="1">
    <citation type="journal article" date="2018" name="Int. J. Syst. Evol. Microbiol.">
        <title>Draft Genome Sequence of Faecalimonas umbilicata JCM 30896T, an Acetate-Producing Bacterium Isolated from Human Feces.</title>
        <authorList>
            <person name="Sakamoto M."/>
            <person name="Ikeyama N."/>
            <person name="Yuki M."/>
            <person name="Ohkuma M."/>
        </authorList>
    </citation>
    <scope>NUCLEOTIDE SEQUENCE [LARGE SCALE GENOMIC DNA]</scope>
    <source>
        <strain evidence="2 5">EGH7</strain>
    </source>
</reference>
<dbReference type="RefSeq" id="WP_116440921.1">
    <property type="nucleotide sequence ID" value="NZ_BHEO01000002.1"/>
</dbReference>
<evidence type="ECO:0000256" key="1">
    <source>
        <dbReference type="SAM" id="Phobius"/>
    </source>
</evidence>
<dbReference type="AlphaFoldDB" id="A0A4R3JQF1"/>
<dbReference type="Proteomes" id="UP000702954">
    <property type="component" value="Unassembled WGS sequence"/>
</dbReference>
<protein>
    <submittedName>
        <fullName evidence="3">Spore cortex protein YabQ</fullName>
    </submittedName>
</protein>
<sequence>MSGIGEEANIFIQAVLSGFVVMGIYDMIRIFRRILPHNLTAVTLEDLFYWIGISLYLSVKIYLTSDGSIRWFFVTGTLAGISLFAAIFSQMRKIYKKIKKSIEKKRETH</sequence>
<accession>A0A4R3JQF1</accession>
<organism evidence="3 4">
    <name type="scientific">Faecalimonas umbilicata</name>
    <dbReference type="NCBI Taxonomy" id="1912855"/>
    <lineage>
        <taxon>Bacteria</taxon>
        <taxon>Bacillati</taxon>
        <taxon>Bacillota</taxon>
        <taxon>Clostridia</taxon>
        <taxon>Lachnospirales</taxon>
        <taxon>Lachnospiraceae</taxon>
        <taxon>Faecalimonas</taxon>
    </lineage>
</organism>
<dbReference type="EMBL" id="BHEO01000002">
    <property type="protein sequence ID" value="GBU03565.1"/>
    <property type="molecule type" value="Genomic_DNA"/>
</dbReference>
<reference evidence="3 4" key="2">
    <citation type="submission" date="2019-03" db="EMBL/GenBank/DDBJ databases">
        <title>Genomic Encyclopedia of Type Strains, Phase IV (KMG-IV): sequencing the most valuable type-strain genomes for metagenomic binning, comparative biology and taxonomic classification.</title>
        <authorList>
            <person name="Goeker M."/>
        </authorList>
    </citation>
    <scope>NUCLEOTIDE SEQUENCE [LARGE SCALE GENOMIC DNA]</scope>
    <source>
        <strain evidence="3 4">DSM 103426</strain>
    </source>
</reference>
<keyword evidence="1" id="KW-0472">Membrane</keyword>
<feature type="transmembrane region" description="Helical" evidence="1">
    <location>
        <begin position="69"/>
        <end position="89"/>
    </location>
</feature>
<dbReference type="Pfam" id="PF09578">
    <property type="entry name" value="Spore_YabQ"/>
    <property type="match status" value="1"/>
</dbReference>
<feature type="transmembrane region" description="Helical" evidence="1">
    <location>
        <begin position="12"/>
        <end position="35"/>
    </location>
</feature>
<evidence type="ECO:0000313" key="2">
    <source>
        <dbReference type="EMBL" id="GBU03565.1"/>
    </source>
</evidence>
<dbReference type="NCBIfam" id="TIGR02893">
    <property type="entry name" value="spore_yabQ"/>
    <property type="match status" value="1"/>
</dbReference>
<comment type="caution">
    <text evidence="3">The sequence shown here is derived from an EMBL/GenBank/DDBJ whole genome shotgun (WGS) entry which is preliminary data.</text>
</comment>
<evidence type="ECO:0000313" key="5">
    <source>
        <dbReference type="Proteomes" id="UP000702954"/>
    </source>
</evidence>
<evidence type="ECO:0000313" key="4">
    <source>
        <dbReference type="Proteomes" id="UP000294613"/>
    </source>
</evidence>
<dbReference type="InterPro" id="IPR019074">
    <property type="entry name" value="YabQ"/>
</dbReference>
<dbReference type="Proteomes" id="UP000294613">
    <property type="component" value="Unassembled WGS sequence"/>
</dbReference>
<evidence type="ECO:0000313" key="3">
    <source>
        <dbReference type="EMBL" id="TCS69069.1"/>
    </source>
</evidence>
<keyword evidence="1" id="KW-1133">Transmembrane helix</keyword>
<gene>
    <name evidence="3" type="ORF">EDD74_10555</name>
    <name evidence="2" type="ORF">FAEUMB_01060</name>
</gene>
<name>A0A4R3JQF1_9FIRM</name>
<proteinExistence type="predicted"/>
<dbReference type="EMBL" id="SLZV01000005">
    <property type="protein sequence ID" value="TCS69069.1"/>
    <property type="molecule type" value="Genomic_DNA"/>
</dbReference>